<dbReference type="EMBL" id="CP088280">
    <property type="protein sequence ID" value="UGX91728.1"/>
    <property type="molecule type" value="Genomic_DNA"/>
</dbReference>
<gene>
    <name evidence="2" type="ORF">G6321_00039195</name>
    <name evidence="1" type="ORF">G6321_29150</name>
</gene>
<protein>
    <submittedName>
        <fullName evidence="1">Uncharacterized protein</fullName>
    </submittedName>
</protein>
<evidence type="ECO:0000313" key="1">
    <source>
        <dbReference type="EMBL" id="NYY92301.1"/>
    </source>
</evidence>
<evidence type="ECO:0000313" key="2">
    <source>
        <dbReference type="EMBL" id="UGX91728.1"/>
    </source>
</evidence>
<sequence>MPLSATHVLLEMPRERPGLEAAWLAKATEAEALWSAAQVDREFHDRVHLLHADGIPDLAAFARETLDELKQQDCAAAFELYADGYGMFSREFGLMVRLGFFIHDGVCYRMDPPSTLTLQAVRQAAVGLCAVGEDWGDGLFVLTPERHLHVHRKSDAEAWQSKRRAMGRFTVINV</sequence>
<proteinExistence type="predicted"/>
<reference evidence="1" key="2">
    <citation type="submission" date="2020-06" db="EMBL/GenBank/DDBJ databases">
        <title>Whole Genome Sequence of Bradyrhizobium sp. Strain 323S2.</title>
        <authorList>
            <person name="Bromfield E.S.P."/>
        </authorList>
    </citation>
    <scope>NUCLEOTIDE SEQUENCE [LARGE SCALE GENOMIC DNA]</scope>
    <source>
        <strain evidence="1">323S2</strain>
    </source>
</reference>
<dbReference type="RefSeq" id="WP_166350413.1">
    <property type="nucleotide sequence ID" value="NZ_CP088280.1"/>
</dbReference>
<dbReference type="Proteomes" id="UP000564836">
    <property type="component" value="Chromosome"/>
</dbReference>
<organism evidence="1">
    <name type="scientific">Bradyrhizobium barranii subsp. barranii</name>
    <dbReference type="NCBI Taxonomy" id="2823807"/>
    <lineage>
        <taxon>Bacteria</taxon>
        <taxon>Pseudomonadati</taxon>
        <taxon>Pseudomonadota</taxon>
        <taxon>Alphaproteobacteria</taxon>
        <taxon>Hyphomicrobiales</taxon>
        <taxon>Nitrobacteraceae</taxon>
        <taxon>Bradyrhizobium</taxon>
        <taxon>Bradyrhizobium barranii</taxon>
    </lineage>
</organism>
<dbReference type="AlphaFoldDB" id="A0A7Z0QD51"/>
<name>A0A7Z0QD51_9BRAD</name>
<accession>A0A7Z0QD51</accession>
<evidence type="ECO:0000313" key="3">
    <source>
        <dbReference type="Proteomes" id="UP000564836"/>
    </source>
</evidence>
<reference evidence="2 3" key="1">
    <citation type="journal article" date="2017" name="Syst. Appl. Microbiol.">
        <title>Soybeans inoculated with root zone soils of Canadian native legumes harbour diverse and novel Bradyrhizobium spp. that possess agricultural potential.</title>
        <authorList>
            <person name="Bromfield E.S.P."/>
            <person name="Cloutier S."/>
            <person name="Tambong J.T."/>
            <person name="Tran Thi T.V."/>
        </authorList>
    </citation>
    <scope>NUCLEOTIDE SEQUENCE [LARGE SCALE GENOMIC DNA]</scope>
    <source>
        <strain evidence="2 3">323S2</strain>
    </source>
</reference>
<dbReference type="EMBL" id="JACBFH010000001">
    <property type="protein sequence ID" value="NYY92301.1"/>
    <property type="molecule type" value="Genomic_DNA"/>
</dbReference>
<reference evidence="2 3" key="3">
    <citation type="journal article" date="2022" name="Int. J. Syst. Evol. Microbiol.">
        <title>Strains of Bradyrhizobium barranii sp. nov. associated with legumes native to Canada are symbionts of soybeans and belong to different subspecies (subsp. barranii subsp. nov. and subsp. apii subsp. nov.) and symbiovars (sv. glycinearum and sv. septentrionale).</title>
        <authorList>
            <person name="Bromfield E.S.P."/>
            <person name="Cloutier S."/>
            <person name="Wasai-Hara S."/>
            <person name="Minamisawa K."/>
        </authorList>
    </citation>
    <scope>NUCLEOTIDE SEQUENCE [LARGE SCALE GENOMIC DNA]</scope>
    <source>
        <strain evidence="2 3">323S2</strain>
    </source>
</reference>